<dbReference type="PROSITE" id="PS50294">
    <property type="entry name" value="WD_REPEATS_REGION"/>
    <property type="match status" value="1"/>
</dbReference>
<dbReference type="Proteomes" id="UP000274131">
    <property type="component" value="Unassembled WGS sequence"/>
</dbReference>
<gene>
    <name evidence="4" type="ORF">EVEC_LOCUS7005</name>
</gene>
<dbReference type="GO" id="GO:0005656">
    <property type="term" value="C:nuclear pre-replicative complex"/>
    <property type="evidence" value="ECO:0007669"/>
    <property type="project" value="TreeGrafter"/>
</dbReference>
<keyword evidence="5" id="KW-1185">Reference proteome</keyword>
<evidence type="ECO:0000313" key="4">
    <source>
        <dbReference type="EMBL" id="VDD92254.1"/>
    </source>
</evidence>
<keyword evidence="1 3" id="KW-0853">WD repeat</keyword>
<proteinExistence type="predicted"/>
<evidence type="ECO:0000256" key="1">
    <source>
        <dbReference type="ARBA" id="ARBA00022574"/>
    </source>
</evidence>
<dbReference type="SMART" id="SM00320">
    <property type="entry name" value="WD40"/>
    <property type="match status" value="2"/>
</dbReference>
<organism evidence="6">
    <name type="scientific">Enterobius vermicularis</name>
    <name type="common">Human pinworm</name>
    <dbReference type="NCBI Taxonomy" id="51028"/>
    <lineage>
        <taxon>Eukaryota</taxon>
        <taxon>Metazoa</taxon>
        <taxon>Ecdysozoa</taxon>
        <taxon>Nematoda</taxon>
        <taxon>Chromadorea</taxon>
        <taxon>Rhabditida</taxon>
        <taxon>Spirurina</taxon>
        <taxon>Oxyuridomorpha</taxon>
        <taxon>Oxyuroidea</taxon>
        <taxon>Oxyuridae</taxon>
        <taxon>Enterobius</taxon>
    </lineage>
</organism>
<dbReference type="PROSITE" id="PS50082">
    <property type="entry name" value="WD_REPEATS_2"/>
    <property type="match status" value="1"/>
</dbReference>
<dbReference type="InterPro" id="IPR011047">
    <property type="entry name" value="Quinoprotein_ADH-like_sf"/>
</dbReference>
<dbReference type="GO" id="GO:0120330">
    <property type="term" value="C:rixosome complex"/>
    <property type="evidence" value="ECO:0007669"/>
    <property type="project" value="TreeGrafter"/>
</dbReference>
<evidence type="ECO:0000256" key="3">
    <source>
        <dbReference type="PROSITE-ProRule" id="PRU00221"/>
    </source>
</evidence>
<dbReference type="GO" id="GO:0006261">
    <property type="term" value="P:DNA-templated DNA replication"/>
    <property type="evidence" value="ECO:0007669"/>
    <property type="project" value="TreeGrafter"/>
</dbReference>
<sequence>MEQPLELLLTACQSKDPFSVVAVDPKTCVACWSYKGCVEAVGSHGDLLLLVVKDQPLAHIVAVNRRDRFHVKSLLTKPLRCVAVTKDGAVIFGCSESRIFCWMVASGSLVSVIEAHYQEILCLSLSSDDGLLISGAADGTVNVYVVPE</sequence>
<dbReference type="Pfam" id="PF00400">
    <property type="entry name" value="WD40"/>
    <property type="match status" value="1"/>
</dbReference>
<dbReference type="PANTHER" id="PTHR18763:SF0">
    <property type="entry name" value="WD REPEAT-CONTAINING PROTEIN 18"/>
    <property type="match status" value="1"/>
</dbReference>
<evidence type="ECO:0000256" key="2">
    <source>
        <dbReference type="ARBA" id="ARBA00022737"/>
    </source>
</evidence>
<dbReference type="InterPro" id="IPR045227">
    <property type="entry name" value="WDR18/Ipi3/RID3"/>
</dbReference>
<reference evidence="6" key="1">
    <citation type="submission" date="2017-02" db="UniProtKB">
        <authorList>
            <consortium name="WormBaseParasite"/>
        </authorList>
    </citation>
    <scope>IDENTIFICATION</scope>
</reference>
<protein>
    <submittedName>
        <fullName evidence="6">WD_REPEATS_REGION domain-containing protein</fullName>
    </submittedName>
</protein>
<feature type="repeat" description="WD" evidence="3">
    <location>
        <begin position="113"/>
        <end position="148"/>
    </location>
</feature>
<dbReference type="InterPro" id="IPR015943">
    <property type="entry name" value="WD40/YVTN_repeat-like_dom_sf"/>
</dbReference>
<dbReference type="GO" id="GO:0006364">
    <property type="term" value="P:rRNA processing"/>
    <property type="evidence" value="ECO:0007669"/>
    <property type="project" value="TreeGrafter"/>
</dbReference>
<dbReference type="AlphaFoldDB" id="A0A0N4VAJ1"/>
<dbReference type="EMBL" id="UXUI01008736">
    <property type="protein sequence ID" value="VDD92254.1"/>
    <property type="molecule type" value="Genomic_DNA"/>
</dbReference>
<name>A0A0N4VAJ1_ENTVE</name>
<evidence type="ECO:0000313" key="6">
    <source>
        <dbReference type="WBParaSite" id="EVEC_0000748401-mRNA-1"/>
    </source>
</evidence>
<keyword evidence="2" id="KW-0677">Repeat</keyword>
<accession>A0A0N4VAJ1</accession>
<dbReference type="WBParaSite" id="EVEC_0000748401-mRNA-1">
    <property type="protein sequence ID" value="EVEC_0000748401-mRNA-1"/>
    <property type="gene ID" value="EVEC_0000748401"/>
</dbReference>
<dbReference type="SUPFAM" id="SSF50998">
    <property type="entry name" value="Quinoprotein alcohol dehydrogenase-like"/>
    <property type="match status" value="1"/>
</dbReference>
<dbReference type="InterPro" id="IPR001680">
    <property type="entry name" value="WD40_rpt"/>
</dbReference>
<dbReference type="Gene3D" id="2.130.10.10">
    <property type="entry name" value="YVTN repeat-like/Quinoprotein amine dehydrogenase"/>
    <property type="match status" value="1"/>
</dbReference>
<reference evidence="4 5" key="2">
    <citation type="submission" date="2018-10" db="EMBL/GenBank/DDBJ databases">
        <authorList>
            <consortium name="Pathogen Informatics"/>
        </authorList>
    </citation>
    <scope>NUCLEOTIDE SEQUENCE [LARGE SCALE GENOMIC DNA]</scope>
</reference>
<dbReference type="PANTHER" id="PTHR18763">
    <property type="entry name" value="WD-REPEAT PROTEIN 18"/>
    <property type="match status" value="1"/>
</dbReference>
<evidence type="ECO:0000313" key="5">
    <source>
        <dbReference type="Proteomes" id="UP000274131"/>
    </source>
</evidence>
<dbReference type="OrthoDB" id="756370at2759"/>
<dbReference type="STRING" id="51028.A0A0N4VAJ1"/>